<dbReference type="CDD" id="cd01637">
    <property type="entry name" value="IMPase_like"/>
    <property type="match status" value="1"/>
</dbReference>
<dbReference type="PANTHER" id="PTHR20854:SF4">
    <property type="entry name" value="INOSITOL-1-MONOPHOSPHATASE-RELATED"/>
    <property type="match status" value="1"/>
</dbReference>
<dbReference type="Gene3D" id="3.40.190.80">
    <property type="match status" value="1"/>
</dbReference>
<keyword evidence="2" id="KW-1185">Reference proteome</keyword>
<sequence>MSDQFYEIHFFAESLIKEAGELIKKRLTNDVTITTKAHAHDFVTNIDQEVEQFFYERIMKVYPTHRIIGEEGTNSEASFLEGIVWGIDPIDGTSNLVYKQEDFAISVGIYSDGIGELAYIYDVMADKFYHAKKGQGAYMNYQKLSERVDRSLEDSLVYTRFNYIYDNKCNVNQIIQHSRGLGHMECASLGFVELGKGTIDVMIGKGNMKFWDIAAGKLFAEECDVIFEGVDGSHYTTCEAKDIIGAGSKLIDEVRGEYLA</sequence>
<organism evidence="1 2">
    <name type="scientific">Candidatus Enterococcus willemsii</name>
    <dbReference type="NCBI Taxonomy" id="1857215"/>
    <lineage>
        <taxon>Bacteria</taxon>
        <taxon>Bacillati</taxon>
        <taxon>Bacillota</taxon>
        <taxon>Bacilli</taxon>
        <taxon>Lactobacillales</taxon>
        <taxon>Enterococcaceae</taxon>
        <taxon>Enterococcus</taxon>
    </lineage>
</organism>
<dbReference type="InterPro" id="IPR000760">
    <property type="entry name" value="Inositol_monophosphatase-like"/>
</dbReference>
<reference evidence="1 2" key="1">
    <citation type="submission" date="2016-06" db="EMBL/GenBank/DDBJ databases">
        <title>Four novel species of enterococci isolated from chicken manure.</title>
        <authorList>
            <person name="Van Tyne D."/>
        </authorList>
    </citation>
    <scope>NUCLEOTIDE SEQUENCE [LARGE SCALE GENOMIC DNA]</scope>
    <source>
        <strain evidence="1 2">CU12B</strain>
    </source>
</reference>
<comment type="caution">
    <text evidence="1">The sequence shown here is derived from an EMBL/GenBank/DDBJ whole genome shotgun (WGS) entry which is preliminary data.</text>
</comment>
<name>A0ABQ6Z0U6_9ENTE</name>
<dbReference type="SUPFAM" id="SSF56655">
    <property type="entry name" value="Carbohydrate phosphatase"/>
    <property type="match status" value="1"/>
</dbReference>
<protein>
    <recommendedName>
        <fullName evidence="3">Inositol monophosphatase</fullName>
    </recommendedName>
</protein>
<dbReference type="Gene3D" id="3.30.540.10">
    <property type="entry name" value="Fructose-1,6-Bisphosphatase, subunit A, domain 1"/>
    <property type="match status" value="1"/>
</dbReference>
<evidence type="ECO:0000313" key="1">
    <source>
        <dbReference type="EMBL" id="KAF1304170.1"/>
    </source>
</evidence>
<accession>A0ABQ6Z0U6</accession>
<dbReference type="PANTHER" id="PTHR20854">
    <property type="entry name" value="INOSITOL MONOPHOSPHATASE"/>
    <property type="match status" value="1"/>
</dbReference>
<dbReference type="PRINTS" id="PR00377">
    <property type="entry name" value="IMPHPHTASES"/>
</dbReference>
<proteinExistence type="predicted"/>
<dbReference type="Pfam" id="PF00459">
    <property type="entry name" value="Inositol_P"/>
    <property type="match status" value="1"/>
</dbReference>
<dbReference type="EMBL" id="MAEL01000035">
    <property type="protein sequence ID" value="KAF1304170.1"/>
    <property type="molecule type" value="Genomic_DNA"/>
</dbReference>
<gene>
    <name evidence="1" type="ORF">BAU17_04550</name>
</gene>
<evidence type="ECO:0000313" key="2">
    <source>
        <dbReference type="Proteomes" id="UP000782705"/>
    </source>
</evidence>
<dbReference type="Proteomes" id="UP000782705">
    <property type="component" value="Unassembled WGS sequence"/>
</dbReference>
<dbReference type="RefSeq" id="WP_161902042.1">
    <property type="nucleotide sequence ID" value="NZ_MAEL01000035.1"/>
</dbReference>
<evidence type="ECO:0008006" key="3">
    <source>
        <dbReference type="Google" id="ProtNLM"/>
    </source>
</evidence>